<dbReference type="InterPro" id="IPR019894">
    <property type="entry name" value="Patatin-related_protein"/>
</dbReference>
<sequence>MREKELRLALVCYGGISLAVHIHGVTRELHKLARASKLYFSEADPARRRTATFDALDTPDGREIDTERVYFDLLQEIGRDVQLKVVIDVIAGASAGGINGVMLGRALAHDLPLDALRSLWLDEADVERLMAPESRPGPLSKLYKRPVFLFVRLRNLGNVRTLLRRSTDSEIRAKLDYFLRARWFRPPFSGRRLSRLLLKACSAMGTSAGRSDSCLPPNQPLDLFVTVTDFRGYRQRLKLHDPAEIEETEHRLTLSFRHHRSVGIDEQGFNDAALPGLVFAARATSCFPGAFPPARLREIDQVCFGNARPWPERQAFIDRVLAPAVTPGRAAHRIAFIDGSVLNNKPFGPVIDTLPERVAHRQVDRRIVYVDPAPPRRRAVPAEETMPGFLRVISGALSVIPRNQPVRDELERLNALSEETRRLREVVDAARPSVTDTIARLLGPALRRGVRADRLADWRTKAHERAAQSAGFAYEGYLQLKLVSVLRRLAEAMARAPDAGPDADADAIEARLRAWAAEAGVFPAQADDTDKPWHDFLARFDGDYRVRRLRFVIRRINELYEQPGAPTDTLDALKGALYRYHGAARYGLERALAVDADAVLGPVLGEPAAAATAPAATPETAPEAAPEAAPERSQPATPAPTITDTADAPVTAAPARAPDGDTAAGEGAAPTDGADRPAEPAVGAGPAAGLDELARRLGLDALDTAVDAALAGQVSALDRGPIRRDILAAYLGYEFFDTLIFSITRQQNIHELDEVLVDRISPEDATALSNDQGRGSLKGTAFGNFGAFFSRAYREHDYLWGRLHGAERLVDIVANSAEASGARVDRDAIKRRLFRAILEREAPRLTEIRDVTGELKVILDMV</sequence>
<evidence type="ECO:0000259" key="3">
    <source>
        <dbReference type="Pfam" id="PF01734"/>
    </source>
</evidence>
<dbReference type="RefSeq" id="WP_165878777.1">
    <property type="nucleotide sequence ID" value="NZ_JACIGF010000004.1"/>
</dbReference>
<dbReference type="InParanoid" id="A0A4V2SPI5"/>
<comment type="caution">
    <text evidence="5">The sequence shown here is derived from an EMBL/GenBank/DDBJ whole genome shotgun (WGS) entry which is preliminary data.</text>
</comment>
<evidence type="ECO:0000313" key="5">
    <source>
        <dbReference type="EMBL" id="TCP35336.1"/>
    </source>
</evidence>
<evidence type="ECO:0000256" key="2">
    <source>
        <dbReference type="SAM" id="MobiDB-lite"/>
    </source>
</evidence>
<keyword evidence="6" id="KW-1185">Reference proteome</keyword>
<dbReference type="InterPro" id="IPR016035">
    <property type="entry name" value="Acyl_Trfase/lysoPLipase"/>
</dbReference>
<feature type="compositionally biased region" description="Low complexity" evidence="2">
    <location>
        <begin position="610"/>
        <end position="628"/>
    </location>
</feature>
<dbReference type="GO" id="GO:0006629">
    <property type="term" value="P:lipid metabolic process"/>
    <property type="evidence" value="ECO:0007669"/>
    <property type="project" value="UniProtKB-KW"/>
</dbReference>
<feature type="region of interest" description="Disordered" evidence="2">
    <location>
        <begin position="610"/>
        <end position="686"/>
    </location>
</feature>
<dbReference type="Pfam" id="PF01734">
    <property type="entry name" value="Patatin"/>
    <property type="match status" value="1"/>
</dbReference>
<dbReference type="Proteomes" id="UP000295399">
    <property type="component" value="Unassembled WGS sequence"/>
</dbReference>
<organism evidence="5 6">
    <name type="scientific">Rhodothalassium salexigens DSM 2132</name>
    <dbReference type="NCBI Taxonomy" id="1188247"/>
    <lineage>
        <taxon>Bacteria</taxon>
        <taxon>Pseudomonadati</taxon>
        <taxon>Pseudomonadota</taxon>
        <taxon>Alphaproteobacteria</taxon>
        <taxon>Rhodothalassiales</taxon>
        <taxon>Rhodothalassiaceae</taxon>
        <taxon>Rhodothalassium</taxon>
    </lineage>
</organism>
<feature type="domain" description="DUF3376" evidence="4">
    <location>
        <begin position="415"/>
        <end position="833"/>
    </location>
</feature>
<feature type="domain" description="PNPLA" evidence="3">
    <location>
        <begin position="80"/>
        <end position="350"/>
    </location>
</feature>
<keyword evidence="1" id="KW-0443">Lipid metabolism</keyword>
<reference evidence="5 6" key="1">
    <citation type="submission" date="2019-03" db="EMBL/GenBank/DDBJ databases">
        <title>Genomic Encyclopedia of Type Strains, Phase IV (KMG-IV): sequencing the most valuable type-strain genomes for metagenomic binning, comparative biology and taxonomic classification.</title>
        <authorList>
            <person name="Goeker M."/>
        </authorList>
    </citation>
    <scope>NUCLEOTIDE SEQUENCE [LARGE SCALE GENOMIC DNA]</scope>
    <source>
        <strain evidence="5 6">DSM 2132</strain>
    </source>
</reference>
<dbReference type="Pfam" id="PF11856">
    <property type="entry name" value="DUF3376"/>
    <property type="match status" value="1"/>
</dbReference>
<dbReference type="NCBIfam" id="TIGR03607">
    <property type="entry name" value="patatin-like protein"/>
    <property type="match status" value="1"/>
</dbReference>
<protein>
    <submittedName>
        <fullName evidence="5">Patatin-related protein</fullName>
    </submittedName>
</protein>
<dbReference type="SUPFAM" id="SSF52151">
    <property type="entry name" value="FabD/lysophospholipase-like"/>
    <property type="match status" value="1"/>
</dbReference>
<name>A0A4V2SPI5_RHOSA</name>
<accession>A0A4V2SPI5</accession>
<dbReference type="InterPro" id="IPR002641">
    <property type="entry name" value="PNPLA_dom"/>
</dbReference>
<evidence type="ECO:0000256" key="1">
    <source>
        <dbReference type="ARBA" id="ARBA00023098"/>
    </source>
</evidence>
<dbReference type="AlphaFoldDB" id="A0A4V2SPI5"/>
<dbReference type="InterPro" id="IPR024282">
    <property type="entry name" value="DUF3376"/>
</dbReference>
<proteinExistence type="predicted"/>
<evidence type="ECO:0000313" key="6">
    <source>
        <dbReference type="Proteomes" id="UP000295399"/>
    </source>
</evidence>
<gene>
    <name evidence="5" type="ORF">EV659_104188</name>
</gene>
<dbReference type="EMBL" id="SLXO01000004">
    <property type="protein sequence ID" value="TCP35336.1"/>
    <property type="molecule type" value="Genomic_DNA"/>
</dbReference>
<feature type="compositionally biased region" description="Low complexity" evidence="2">
    <location>
        <begin position="635"/>
        <end position="657"/>
    </location>
</feature>
<evidence type="ECO:0000259" key="4">
    <source>
        <dbReference type="Pfam" id="PF11856"/>
    </source>
</evidence>
<dbReference type="Gene3D" id="3.40.1090.10">
    <property type="entry name" value="Cytosolic phospholipase A2 catalytic domain"/>
    <property type="match status" value="1"/>
</dbReference>